<comment type="caution">
    <text evidence="1">The sequence shown here is derived from an EMBL/GenBank/DDBJ whole genome shotgun (WGS) entry which is preliminary data.</text>
</comment>
<dbReference type="GeneID" id="31743030"/>
<dbReference type="Pfam" id="PF05657">
    <property type="entry name" value="DUF806"/>
    <property type="match status" value="1"/>
</dbReference>
<dbReference type="InterPro" id="IPR008524">
    <property type="entry name" value="DUF806"/>
</dbReference>
<dbReference type="AlphaFoldDB" id="A0A5N1IHP2"/>
<name>A0A5N1IHP2_LACJE</name>
<dbReference type="Proteomes" id="UP000327236">
    <property type="component" value="Unassembled WGS sequence"/>
</dbReference>
<dbReference type="RefSeq" id="WP_048598139.1">
    <property type="nucleotide sequence ID" value="NZ_CATOUV010000001.1"/>
</dbReference>
<dbReference type="KEGG" id="lje:BUE77_04810"/>
<gene>
    <name evidence="1" type="ORF">F6H94_04125</name>
</gene>
<evidence type="ECO:0000313" key="1">
    <source>
        <dbReference type="EMBL" id="KAA9322950.1"/>
    </source>
</evidence>
<proteinExistence type="predicted"/>
<dbReference type="OrthoDB" id="2292483at2"/>
<organism evidence="1 2">
    <name type="scientific">Lactobacillus jensenii</name>
    <dbReference type="NCBI Taxonomy" id="109790"/>
    <lineage>
        <taxon>Bacteria</taxon>
        <taxon>Bacillati</taxon>
        <taxon>Bacillota</taxon>
        <taxon>Bacilli</taxon>
        <taxon>Lactobacillales</taxon>
        <taxon>Lactobacillaceae</taxon>
        <taxon>Lactobacillus</taxon>
    </lineage>
</organism>
<evidence type="ECO:0000313" key="2">
    <source>
        <dbReference type="Proteomes" id="UP000327236"/>
    </source>
</evidence>
<dbReference type="EMBL" id="VYWW01000013">
    <property type="protein sequence ID" value="KAA9322950.1"/>
    <property type="molecule type" value="Genomic_DNA"/>
</dbReference>
<protein>
    <submittedName>
        <fullName evidence="1">DUF806 family protein</fullName>
    </submittedName>
</protein>
<sequence length="129" mass="14999">MNTTRLPVVEAGELLRNASIDGIDNICLYRVPPETQDASDSTTVLLTEVTEDLTNYGSDKFQDRNQAVEFQIFFSTKENVDIDSIERQVESIFLSKKWRIRLSRAHTVDPTTEQLVKIYYFERTERNDF</sequence>
<accession>A0A5N1IHP2</accession>
<reference evidence="1 2" key="1">
    <citation type="submission" date="2019-09" db="EMBL/GenBank/DDBJ databases">
        <title>Draft genome sequence assemblies of isolates from the urinary tract.</title>
        <authorList>
            <person name="Mores C.R."/>
            <person name="Putonti C."/>
            <person name="Wolfe A.J."/>
        </authorList>
    </citation>
    <scope>NUCLEOTIDE SEQUENCE [LARGE SCALE GENOMIC DNA]</scope>
    <source>
        <strain evidence="1 2">UMB246</strain>
    </source>
</reference>